<dbReference type="InterPro" id="IPR003119">
    <property type="entry name" value="SAP_A"/>
</dbReference>
<evidence type="ECO:0000256" key="6">
    <source>
        <dbReference type="ARBA" id="ARBA00022737"/>
    </source>
</evidence>
<dbReference type="GO" id="GO:0007585">
    <property type="term" value="P:respiratory gaseous exchange by respiratory system"/>
    <property type="evidence" value="ECO:0007669"/>
    <property type="project" value="UniProtKB-KW"/>
</dbReference>
<protein>
    <recommendedName>
        <fullName evidence="10">Pulmonary surfactant-associated protein B</fullName>
    </recommendedName>
    <alternativeName>
        <fullName evidence="11">Pulmonary surfactant-associated proteolipid SPL(Phe)</fullName>
    </alternativeName>
</protein>
<dbReference type="PANTHER" id="PTHR11480">
    <property type="entry name" value="SAPOSIN-RELATED"/>
    <property type="match status" value="1"/>
</dbReference>
<dbReference type="InterPro" id="IPR008138">
    <property type="entry name" value="SapB_2"/>
</dbReference>
<dbReference type="AlphaFoldDB" id="A0AAV7XUJ7"/>
<dbReference type="InterPro" id="IPR051428">
    <property type="entry name" value="Sphingo_Act-Surfact_Prot"/>
</dbReference>
<feature type="domain" description="Saposin A-type" evidence="14">
    <location>
        <begin position="33"/>
        <end position="73"/>
    </location>
</feature>
<keyword evidence="3" id="KW-0964">Secreted</keyword>
<dbReference type="Proteomes" id="UP001075354">
    <property type="component" value="Chromosome 4"/>
</dbReference>
<dbReference type="SMART" id="SM00741">
    <property type="entry name" value="SapB"/>
    <property type="match status" value="6"/>
</dbReference>
<feature type="domain" description="Saposin B-type" evidence="13">
    <location>
        <begin position="414"/>
        <end position="495"/>
    </location>
</feature>
<keyword evidence="7" id="KW-1015">Disulfide bond</keyword>
<dbReference type="PANTHER" id="PTHR11480:SF3">
    <property type="entry name" value="BCDNA.GH08312"/>
    <property type="match status" value="1"/>
</dbReference>
<proteinExistence type="predicted"/>
<evidence type="ECO:0000256" key="9">
    <source>
        <dbReference type="ARBA" id="ARBA00037221"/>
    </source>
</evidence>
<dbReference type="InterPro" id="IPR007856">
    <property type="entry name" value="SapB_1"/>
</dbReference>
<keyword evidence="2" id="KW-0767">Surface film</keyword>
<keyword evidence="6" id="KW-0677">Repeat</keyword>
<dbReference type="GO" id="GO:0005576">
    <property type="term" value="C:extracellular region"/>
    <property type="evidence" value="ECO:0007669"/>
    <property type="project" value="UniProtKB-SubCell"/>
</dbReference>
<dbReference type="Pfam" id="PF05184">
    <property type="entry name" value="SapB_1"/>
    <property type="match status" value="5"/>
</dbReference>
<feature type="domain" description="Saposin A-type" evidence="14">
    <location>
        <begin position="712"/>
        <end position="754"/>
    </location>
</feature>
<organism evidence="15 16">
    <name type="scientific">Megalurothrips usitatus</name>
    <name type="common">bean blossom thrips</name>
    <dbReference type="NCBI Taxonomy" id="439358"/>
    <lineage>
        <taxon>Eukaryota</taxon>
        <taxon>Metazoa</taxon>
        <taxon>Ecdysozoa</taxon>
        <taxon>Arthropoda</taxon>
        <taxon>Hexapoda</taxon>
        <taxon>Insecta</taxon>
        <taxon>Pterygota</taxon>
        <taxon>Neoptera</taxon>
        <taxon>Paraneoptera</taxon>
        <taxon>Thysanoptera</taxon>
        <taxon>Terebrantia</taxon>
        <taxon>Thripoidea</taxon>
        <taxon>Thripidae</taxon>
        <taxon>Megalurothrips</taxon>
    </lineage>
</organism>
<dbReference type="GO" id="GO:0016020">
    <property type="term" value="C:membrane"/>
    <property type="evidence" value="ECO:0007669"/>
    <property type="project" value="GOC"/>
</dbReference>
<evidence type="ECO:0000313" key="15">
    <source>
        <dbReference type="EMBL" id="KAJ1528491.1"/>
    </source>
</evidence>
<evidence type="ECO:0000256" key="12">
    <source>
        <dbReference type="SAM" id="SignalP"/>
    </source>
</evidence>
<accession>A0AAV7XUJ7</accession>
<feature type="domain" description="Saposin B-type" evidence="13">
    <location>
        <begin position="77"/>
        <end position="172"/>
    </location>
</feature>
<keyword evidence="8" id="KW-0325">Glycoprotein</keyword>
<evidence type="ECO:0000256" key="4">
    <source>
        <dbReference type="ARBA" id="ARBA00022713"/>
    </source>
</evidence>
<dbReference type="FunFam" id="1.10.225.10:FF:000008">
    <property type="entry name" value="Pulmonary surfactant-associated protein B"/>
    <property type="match status" value="1"/>
</dbReference>
<dbReference type="PROSITE" id="PS50015">
    <property type="entry name" value="SAP_B"/>
    <property type="match status" value="6"/>
</dbReference>
<evidence type="ECO:0000256" key="7">
    <source>
        <dbReference type="ARBA" id="ARBA00023157"/>
    </source>
</evidence>
<evidence type="ECO:0000313" key="16">
    <source>
        <dbReference type="Proteomes" id="UP001075354"/>
    </source>
</evidence>
<evidence type="ECO:0000259" key="13">
    <source>
        <dbReference type="PROSITE" id="PS50015"/>
    </source>
</evidence>
<evidence type="ECO:0000256" key="11">
    <source>
        <dbReference type="ARBA" id="ARBA00041785"/>
    </source>
</evidence>
<keyword evidence="4" id="KW-0305">Gaseous exchange</keyword>
<evidence type="ECO:0000256" key="3">
    <source>
        <dbReference type="ARBA" id="ARBA00022525"/>
    </source>
</evidence>
<evidence type="ECO:0000256" key="2">
    <source>
        <dbReference type="ARBA" id="ARBA00022439"/>
    </source>
</evidence>
<comment type="subcellular location">
    <subcellularLocation>
        <location evidence="1">Secreted</location>
        <location evidence="1">Extracellular space</location>
        <location evidence="1">Surface film</location>
    </subcellularLocation>
</comment>
<dbReference type="SMART" id="SM00162">
    <property type="entry name" value="SAPA"/>
    <property type="match status" value="2"/>
</dbReference>
<dbReference type="Pfam" id="PF03489">
    <property type="entry name" value="SapB_2"/>
    <property type="match status" value="5"/>
</dbReference>
<keyword evidence="5 12" id="KW-0732">Signal</keyword>
<evidence type="ECO:0000259" key="14">
    <source>
        <dbReference type="PROSITE" id="PS51110"/>
    </source>
</evidence>
<feature type="chain" id="PRO_5043496525" description="Pulmonary surfactant-associated protein B" evidence="12">
    <location>
        <begin position="22"/>
        <end position="754"/>
    </location>
</feature>
<keyword evidence="16" id="KW-1185">Reference proteome</keyword>
<dbReference type="InterPro" id="IPR008139">
    <property type="entry name" value="SaposinB_dom"/>
</dbReference>
<dbReference type="FunFam" id="1.10.225.10:FF:000002">
    <property type="entry name" value="prosaposin isoform X2"/>
    <property type="match status" value="1"/>
</dbReference>
<dbReference type="Gene3D" id="1.10.225.10">
    <property type="entry name" value="Saposin-like"/>
    <property type="match status" value="6"/>
</dbReference>
<dbReference type="PRINTS" id="PR01797">
    <property type="entry name" value="SAPOSIN"/>
</dbReference>
<reference evidence="15" key="1">
    <citation type="submission" date="2022-12" db="EMBL/GenBank/DDBJ databases">
        <title>Chromosome-level genome assembly of the bean flower thrips Megalurothrips usitatus.</title>
        <authorList>
            <person name="Ma L."/>
            <person name="Liu Q."/>
            <person name="Li H."/>
            <person name="Cai W."/>
        </authorList>
    </citation>
    <scope>NUCLEOTIDE SEQUENCE</scope>
    <source>
        <strain evidence="15">Cailab_2022a</strain>
    </source>
</reference>
<feature type="domain" description="Saposin B-type" evidence="13">
    <location>
        <begin position="626"/>
        <end position="708"/>
    </location>
</feature>
<feature type="signal peptide" evidence="12">
    <location>
        <begin position="1"/>
        <end position="21"/>
    </location>
</feature>
<feature type="domain" description="Saposin B-type" evidence="13">
    <location>
        <begin position="174"/>
        <end position="245"/>
    </location>
</feature>
<evidence type="ECO:0000256" key="5">
    <source>
        <dbReference type="ARBA" id="ARBA00022729"/>
    </source>
</evidence>
<evidence type="ECO:0000256" key="10">
    <source>
        <dbReference type="ARBA" id="ARBA00041094"/>
    </source>
</evidence>
<evidence type="ECO:0000256" key="8">
    <source>
        <dbReference type="ARBA" id="ARBA00023180"/>
    </source>
</evidence>
<dbReference type="EMBL" id="JAPTSV010000004">
    <property type="protein sequence ID" value="KAJ1528491.1"/>
    <property type="molecule type" value="Genomic_DNA"/>
</dbReference>
<dbReference type="InterPro" id="IPR011001">
    <property type="entry name" value="Saposin-like"/>
</dbReference>
<sequence>MASNAVLCVAVLGALLGSALAVPAPTTHSPRLLGARDKVCTRGPGFWCQNITTAAGCGAVRHCIQTVWEHMTLPEDNDDICKLCKNMVGQARDQLESNETQEELREVFEGSCNLIPLKVVAKGCDKLVDEFIPELVETLASQMNPQVVCSVAVGQVGIVPVLGDDVTCQFCEAMVKHLRDILVANTTETEFQQVMVGLCKQMKPKYKDECLSIVTEYYGMLYNFLVNNLNGKEICSFAGLCPGPGLSSPIWPLLPAEMNVEALREQLKGSEESVKAENPVVEIVVGSDSARVTVDSPADYQLPIERMSPHMLVNIGSNKEICEFCEYFMHYVQEQLASERTVEKVKAVVEGACDHLPSSIDNQCKQFVAAYGNAFIAICVQEVDPSIVCPGLGFCPSQETSQILLIGTDEKYDDSPGCPLCLLAVQQLETLVKDNKTEETVKSALESLCSKLPKSLVGECDNFVDTYSQQLVDMLIADFTPQEVCVYIKLCSASKPSEEIVAGDVLTNEVPQYEDQKLQKPQKPVREDPQCVMCEFALTRIDSMLKNNASEQEIKHVVYRVCDYLPKTVTPQCKKFVDEYADLVITLLAQELDPKKVCAEIKLCKPNAFYSDIVALSQFQEHTRKNVEECALCQGFVQALDTFMQDPKVEEKMGEVFIRACGVLPARMYSKCRDFIKVYGPSIENIIAKVSIPDDLVCGKIGVCARAPGAVDLLGGRKCTWGPGYWCQTEENAKACGPGTLLHCQERVWKASRP</sequence>
<dbReference type="GO" id="GO:0006665">
    <property type="term" value="P:sphingolipid metabolic process"/>
    <property type="evidence" value="ECO:0007669"/>
    <property type="project" value="InterPro"/>
</dbReference>
<dbReference type="Pfam" id="PF02199">
    <property type="entry name" value="SapA"/>
    <property type="match status" value="2"/>
</dbReference>
<feature type="domain" description="Saposin B-type" evidence="13">
    <location>
        <begin position="318"/>
        <end position="399"/>
    </location>
</feature>
<dbReference type="SUPFAM" id="SSF47862">
    <property type="entry name" value="Saposin"/>
    <property type="match status" value="6"/>
</dbReference>
<gene>
    <name evidence="15" type="ORF">ONE63_006899</name>
</gene>
<name>A0AAV7XUJ7_9NEOP</name>
<dbReference type="PROSITE" id="PS51110">
    <property type="entry name" value="SAP_A"/>
    <property type="match status" value="2"/>
</dbReference>
<feature type="domain" description="Saposin B-type" evidence="13">
    <location>
        <begin position="527"/>
        <end position="608"/>
    </location>
</feature>
<dbReference type="GO" id="GO:0005764">
    <property type="term" value="C:lysosome"/>
    <property type="evidence" value="ECO:0007669"/>
    <property type="project" value="InterPro"/>
</dbReference>
<comment type="caution">
    <text evidence="15">The sequence shown here is derived from an EMBL/GenBank/DDBJ whole genome shotgun (WGS) entry which is preliminary data.</text>
</comment>
<dbReference type="InterPro" id="IPR008373">
    <property type="entry name" value="Saposin"/>
</dbReference>
<evidence type="ECO:0000256" key="1">
    <source>
        <dbReference type="ARBA" id="ARBA00004364"/>
    </source>
</evidence>
<comment type="function">
    <text evidence="9">Pulmonary surfactant-associated proteins promote alveolar stability by lowering the surface tension at the air-liquid interface in the peripheral air spaces. SP-B increases the collapse pressure of palmitic acid to nearly 70 millinewtons per meter.</text>
</comment>